<dbReference type="RefSeq" id="WP_374837590.1">
    <property type="nucleotide sequence ID" value="NZ_JBHEEW010000005.1"/>
</dbReference>
<reference evidence="3" key="1">
    <citation type="journal article" date="2019" name="Int. J. Syst. Evol. Microbiol.">
        <title>The Global Catalogue of Microorganisms (GCM) 10K type strain sequencing project: providing services to taxonomists for standard genome sequencing and annotation.</title>
        <authorList>
            <consortium name="The Broad Institute Genomics Platform"/>
            <consortium name="The Broad Institute Genome Sequencing Center for Infectious Disease"/>
            <person name="Wu L."/>
            <person name="Ma J."/>
        </authorList>
    </citation>
    <scope>NUCLEOTIDE SEQUENCE [LARGE SCALE GENOMIC DNA]</scope>
    <source>
        <strain evidence="3">CCUG 55609</strain>
    </source>
</reference>
<keyword evidence="3" id="KW-1185">Reference proteome</keyword>
<dbReference type="Gene3D" id="1.40.20.10">
    <property type="entry name" value="CHAD domain"/>
    <property type="match status" value="1"/>
</dbReference>
<dbReference type="PROSITE" id="PS51708">
    <property type="entry name" value="CHAD"/>
    <property type="match status" value="1"/>
</dbReference>
<dbReference type="PANTHER" id="PTHR39339">
    <property type="entry name" value="SLR1444 PROTEIN"/>
    <property type="match status" value="1"/>
</dbReference>
<comment type="caution">
    <text evidence="2">The sequence shown here is derived from an EMBL/GenBank/DDBJ whole genome shotgun (WGS) entry which is preliminary data.</text>
</comment>
<proteinExistence type="predicted"/>
<accession>A0ABW3YVZ4</accession>
<dbReference type="InterPro" id="IPR007899">
    <property type="entry name" value="CHAD_dom"/>
</dbReference>
<sequence>MSLILKADKPLDSEVRRVASRYLVRARTVLEERPDGPHEAIHTARKQFKRVRSLYRLIATADRVFQKRENERIGALGRHLRESRDATSLVETAHRLADAASTAEERMAVNRVHQRLVARRDSVASAAATDDLIKEAIAICADALDAVDHFRFDAGPKRCAGILGEGWRRTGKKAALALRQAADTGAADSFHSLRKRTQDRWVHCHFLAQAWPAALSSARRHAKHLAALLGENQDIALLSDFADAHPHEIGPPEDLTHLIAVMTAEEGRLRAEALPLAAMLFPKNARKDAEHIALLWRHAA</sequence>
<evidence type="ECO:0000259" key="1">
    <source>
        <dbReference type="PROSITE" id="PS51708"/>
    </source>
</evidence>
<evidence type="ECO:0000313" key="3">
    <source>
        <dbReference type="Proteomes" id="UP001597173"/>
    </source>
</evidence>
<gene>
    <name evidence="2" type="ORF">ACFQ33_09210</name>
</gene>
<dbReference type="InterPro" id="IPR038186">
    <property type="entry name" value="CHAD_dom_sf"/>
</dbReference>
<evidence type="ECO:0000313" key="2">
    <source>
        <dbReference type="EMBL" id="MFD1328071.1"/>
    </source>
</evidence>
<dbReference type="Pfam" id="PF05235">
    <property type="entry name" value="CHAD"/>
    <property type="match status" value="1"/>
</dbReference>
<name>A0ABW3YVZ4_MYCRA</name>
<dbReference type="SMART" id="SM00880">
    <property type="entry name" value="CHAD"/>
    <property type="match status" value="1"/>
</dbReference>
<dbReference type="EMBL" id="JBHTNF010000004">
    <property type="protein sequence ID" value="MFD1328071.1"/>
    <property type="molecule type" value="Genomic_DNA"/>
</dbReference>
<dbReference type="PANTHER" id="PTHR39339:SF1">
    <property type="entry name" value="CHAD DOMAIN-CONTAINING PROTEIN"/>
    <property type="match status" value="1"/>
</dbReference>
<dbReference type="Proteomes" id="UP001597173">
    <property type="component" value="Unassembled WGS sequence"/>
</dbReference>
<feature type="domain" description="CHAD" evidence="1">
    <location>
        <begin position="8"/>
        <end position="286"/>
    </location>
</feature>
<protein>
    <submittedName>
        <fullName evidence="2">CHAD domain-containing protein</fullName>
    </submittedName>
</protein>
<organism evidence="2 3">
    <name type="scientific">Mycoplana ramosa</name>
    <name type="common">Mycoplana bullata</name>
    <dbReference type="NCBI Taxonomy" id="40837"/>
    <lineage>
        <taxon>Bacteria</taxon>
        <taxon>Pseudomonadati</taxon>
        <taxon>Pseudomonadota</taxon>
        <taxon>Alphaproteobacteria</taxon>
        <taxon>Hyphomicrobiales</taxon>
        <taxon>Rhizobiaceae</taxon>
        <taxon>Mycoplana</taxon>
    </lineage>
</organism>